<comment type="similarity">
    <text evidence="1">Belongs to the heme oxygenase family.</text>
</comment>
<evidence type="ECO:0000256" key="9">
    <source>
        <dbReference type="PIRSR" id="PIRSR000343-1"/>
    </source>
</evidence>
<dbReference type="InterPro" id="IPR016084">
    <property type="entry name" value="Haem_Oase-like_multi-hlx"/>
</dbReference>
<evidence type="ECO:0000256" key="7">
    <source>
        <dbReference type="ARBA" id="ARBA00023004"/>
    </source>
</evidence>
<evidence type="ECO:0000256" key="6">
    <source>
        <dbReference type="ARBA" id="ARBA00023002"/>
    </source>
</evidence>
<dbReference type="GO" id="GO:0020037">
    <property type="term" value="F:heme binding"/>
    <property type="evidence" value="ECO:0007669"/>
    <property type="project" value="TreeGrafter"/>
</dbReference>
<dbReference type="GO" id="GO:0006979">
    <property type="term" value="P:response to oxidative stress"/>
    <property type="evidence" value="ECO:0007669"/>
    <property type="project" value="TreeGrafter"/>
</dbReference>
<feature type="binding site" evidence="9">
    <location>
        <position position="125"/>
    </location>
    <ligand>
        <name>heme b</name>
        <dbReference type="ChEBI" id="CHEBI:60344"/>
    </ligand>
</feature>
<dbReference type="PANTHER" id="PTHR10720">
    <property type="entry name" value="HEME OXYGENASE"/>
    <property type="match status" value="1"/>
</dbReference>
<protein>
    <recommendedName>
        <fullName evidence="2">heme oxygenase (biliverdin-producing)</fullName>
        <ecNumber evidence="2">1.14.14.18</ecNumber>
    </recommendedName>
</protein>
<dbReference type="PANTHER" id="PTHR10720:SF0">
    <property type="entry name" value="HEME OXYGENASE"/>
    <property type="match status" value="1"/>
</dbReference>
<accession>K9YYL6</accession>
<dbReference type="AlphaFoldDB" id="K9YYL6"/>
<dbReference type="EMBL" id="CP003944">
    <property type="protein sequence ID" value="AFZ51178.1"/>
    <property type="molecule type" value="Genomic_DNA"/>
</dbReference>
<evidence type="ECO:0000256" key="3">
    <source>
        <dbReference type="ARBA" id="ARBA00022531"/>
    </source>
</evidence>
<dbReference type="Gene3D" id="1.20.910.10">
    <property type="entry name" value="Heme oxygenase-like"/>
    <property type="match status" value="1"/>
</dbReference>
<keyword evidence="6" id="KW-0560">Oxidoreductase</keyword>
<gene>
    <name evidence="11" type="ORF">Dacsa_2591</name>
</gene>
<dbReference type="PRINTS" id="PR00088">
    <property type="entry name" value="HAEMOXYGNASE"/>
</dbReference>
<keyword evidence="3" id="KW-0602">Photosynthesis</keyword>
<dbReference type="STRING" id="13035.Dacsa_2591"/>
<evidence type="ECO:0000256" key="1">
    <source>
        <dbReference type="ARBA" id="ARBA00006134"/>
    </source>
</evidence>
<dbReference type="GO" id="GO:0042167">
    <property type="term" value="P:heme catabolic process"/>
    <property type="evidence" value="ECO:0007669"/>
    <property type="project" value="TreeGrafter"/>
</dbReference>
<dbReference type="RefSeq" id="WP_015230168.1">
    <property type="nucleotide sequence ID" value="NC_019780.1"/>
</dbReference>
<dbReference type="CDD" id="cd19165">
    <property type="entry name" value="HemeO"/>
    <property type="match status" value="1"/>
</dbReference>
<dbReference type="OrthoDB" id="5493802at2"/>
<dbReference type="HOGENOM" id="CLU_057050_2_0_3"/>
<dbReference type="eggNOG" id="COG5398">
    <property type="taxonomic scope" value="Bacteria"/>
</dbReference>
<comment type="catalytic activity">
    <reaction evidence="8">
        <text>heme b + 3 reduced [NADPH--hemoprotein reductase] + 3 O2 = biliverdin IXalpha + CO + Fe(2+) + 3 oxidized [NADPH--hemoprotein reductase] + 3 H2O + H(+)</text>
        <dbReference type="Rhea" id="RHEA:21764"/>
        <dbReference type="Rhea" id="RHEA-COMP:11964"/>
        <dbReference type="Rhea" id="RHEA-COMP:11965"/>
        <dbReference type="ChEBI" id="CHEBI:15377"/>
        <dbReference type="ChEBI" id="CHEBI:15378"/>
        <dbReference type="ChEBI" id="CHEBI:15379"/>
        <dbReference type="ChEBI" id="CHEBI:17245"/>
        <dbReference type="ChEBI" id="CHEBI:29033"/>
        <dbReference type="ChEBI" id="CHEBI:57618"/>
        <dbReference type="ChEBI" id="CHEBI:57991"/>
        <dbReference type="ChEBI" id="CHEBI:58210"/>
        <dbReference type="ChEBI" id="CHEBI:60344"/>
        <dbReference type="EC" id="1.14.14.18"/>
    </reaction>
</comment>
<feature type="binding site" evidence="9">
    <location>
        <position position="10"/>
    </location>
    <ligand>
        <name>heme b</name>
        <dbReference type="ChEBI" id="CHEBI:60344"/>
    </ligand>
</feature>
<dbReference type="InterPro" id="IPR018207">
    <property type="entry name" value="Haem_oxygenase_CS"/>
</dbReference>
<dbReference type="Proteomes" id="UP000010482">
    <property type="component" value="Chromosome"/>
</dbReference>
<evidence type="ECO:0000256" key="10">
    <source>
        <dbReference type="PIRSR" id="PIRSR000343-2"/>
    </source>
</evidence>
<name>K9YYL6_DACS8</name>
<dbReference type="KEGG" id="dsl:Dacsa_2591"/>
<organism evidence="11 12">
    <name type="scientific">Dactylococcopsis salina (strain PCC 8305)</name>
    <name type="common">Myxobactron salinum</name>
    <dbReference type="NCBI Taxonomy" id="13035"/>
    <lineage>
        <taxon>Bacteria</taxon>
        <taxon>Bacillati</taxon>
        <taxon>Cyanobacteriota</taxon>
        <taxon>Cyanophyceae</taxon>
        <taxon>Nodosilineales</taxon>
        <taxon>Cymatolegaceae</taxon>
        <taxon>Dactylococcopsis</taxon>
    </lineage>
</organism>
<dbReference type="Pfam" id="PF01126">
    <property type="entry name" value="Heme_oxygenase"/>
    <property type="match status" value="1"/>
</dbReference>
<sequence>MTVDLATMLKEGTKKSHTMAENVGFVKCFLKGVVEKNSYRNLVANLYFVYSAMEEEMAKHSEHPIVSKIYFPELNRKESLEEDLQYYFGNNWRETVSPSAAGNAYVNRIREVSAEAPELLVAHSYTRYLGDLSGGQILKGIAQRAMNLEDGVGTSFYEFEAISDEKAFKDTYRQGLNNLPIDQSTADRIVEEANDAFGLNMKLFKELEGNLIKGIGIMLFNSVTRRNRSRKNKNNEFATAESTN</sequence>
<evidence type="ECO:0000256" key="8">
    <source>
        <dbReference type="ARBA" id="ARBA00048328"/>
    </source>
</evidence>
<reference evidence="11" key="1">
    <citation type="submission" date="2012-04" db="EMBL/GenBank/DDBJ databases">
        <title>Finished genome of Dactylococcopsis salina PCC 8305.</title>
        <authorList>
            <consortium name="US DOE Joint Genome Institute"/>
            <person name="Gugger M."/>
            <person name="Coursin T."/>
            <person name="Rippka R."/>
            <person name="Tandeau De Marsac N."/>
            <person name="Huntemann M."/>
            <person name="Wei C.-L."/>
            <person name="Han J."/>
            <person name="Detter J.C."/>
            <person name="Han C."/>
            <person name="Tapia R."/>
            <person name="Daligault H."/>
            <person name="Chen A."/>
            <person name="Krypides N."/>
            <person name="Mavromatis K."/>
            <person name="Markowitz V."/>
            <person name="Szeto E."/>
            <person name="Ivanova N."/>
            <person name="Ovchinnikova G."/>
            <person name="Pagani I."/>
            <person name="Pati A."/>
            <person name="Goodwin L."/>
            <person name="Peters L."/>
            <person name="Pitluck S."/>
            <person name="Woyke T."/>
            <person name="Kerfeld C."/>
        </authorList>
    </citation>
    <scope>NUCLEOTIDE SEQUENCE [LARGE SCALE GENOMIC DNA]</scope>
    <source>
        <strain evidence="11">PCC 8305</strain>
    </source>
</reference>
<dbReference type="PIRSF" id="PIRSF000343">
    <property type="entry name" value="Haem_Oase"/>
    <property type="match status" value="1"/>
</dbReference>
<feature type="binding site" description="axial binding residue" evidence="10">
    <location>
        <position position="17"/>
    </location>
    <ligand>
        <name>heme b</name>
        <dbReference type="ChEBI" id="CHEBI:60344"/>
    </ligand>
    <ligandPart>
        <name>Fe</name>
        <dbReference type="ChEBI" id="CHEBI:18248"/>
    </ligandPart>
</feature>
<dbReference type="GO" id="GO:0015979">
    <property type="term" value="P:photosynthesis"/>
    <property type="evidence" value="ECO:0007669"/>
    <property type="project" value="UniProtKB-KW"/>
</dbReference>
<dbReference type="EC" id="1.14.14.18" evidence="2"/>
<evidence type="ECO:0000313" key="11">
    <source>
        <dbReference type="EMBL" id="AFZ51178.1"/>
    </source>
</evidence>
<evidence type="ECO:0000256" key="2">
    <source>
        <dbReference type="ARBA" id="ARBA00012360"/>
    </source>
</evidence>
<evidence type="ECO:0000256" key="4">
    <source>
        <dbReference type="ARBA" id="ARBA00022617"/>
    </source>
</evidence>
<dbReference type="FunFam" id="1.20.910.10:FF:000001">
    <property type="entry name" value="Heme oxygenase 1"/>
    <property type="match status" value="1"/>
</dbReference>
<keyword evidence="4 9" id="KW-0349">Heme</keyword>
<dbReference type="GO" id="GO:0006788">
    <property type="term" value="P:heme oxidation"/>
    <property type="evidence" value="ECO:0007669"/>
    <property type="project" value="InterPro"/>
</dbReference>
<feature type="binding site" evidence="9">
    <location>
        <position position="173"/>
    </location>
    <ligand>
        <name>heme b</name>
        <dbReference type="ChEBI" id="CHEBI:60344"/>
    </ligand>
</feature>
<dbReference type="GO" id="GO:0046872">
    <property type="term" value="F:metal ion binding"/>
    <property type="evidence" value="ECO:0007669"/>
    <property type="project" value="UniProtKB-KW"/>
</dbReference>
<dbReference type="SUPFAM" id="SSF48613">
    <property type="entry name" value="Heme oxygenase-like"/>
    <property type="match status" value="1"/>
</dbReference>
<dbReference type="InterPro" id="IPR016053">
    <property type="entry name" value="Haem_Oase-like"/>
</dbReference>
<evidence type="ECO:0000256" key="5">
    <source>
        <dbReference type="ARBA" id="ARBA00022723"/>
    </source>
</evidence>
<keyword evidence="12" id="KW-1185">Reference proteome</keyword>
<dbReference type="InterPro" id="IPR002051">
    <property type="entry name" value="Haem_Oase"/>
</dbReference>
<dbReference type="GO" id="GO:0004392">
    <property type="term" value="F:heme oxygenase (decyclizing) activity"/>
    <property type="evidence" value="ECO:0007669"/>
    <property type="project" value="UniProtKB-EC"/>
</dbReference>
<dbReference type="PROSITE" id="PS00593">
    <property type="entry name" value="HEME_OXYGENASE"/>
    <property type="match status" value="1"/>
</dbReference>
<proteinExistence type="inferred from homology"/>
<keyword evidence="5 10" id="KW-0479">Metal-binding</keyword>
<dbReference type="PATRIC" id="fig|13035.3.peg.2954"/>
<keyword evidence="7 10" id="KW-0408">Iron</keyword>
<evidence type="ECO:0000313" key="12">
    <source>
        <dbReference type="Proteomes" id="UP000010482"/>
    </source>
</evidence>